<evidence type="ECO:0000313" key="8">
    <source>
        <dbReference type="Proteomes" id="UP001257895"/>
    </source>
</evidence>
<keyword evidence="4" id="KW-0175">Coiled coil</keyword>
<comment type="caution">
    <text evidence="7">The sequence shown here is derived from an EMBL/GenBank/DDBJ whole genome shotgun (WGS) entry which is preliminary data.</text>
</comment>
<feature type="binding site" evidence="3">
    <location>
        <begin position="1009"/>
        <end position="1016"/>
    </location>
    <ligand>
        <name>ATP</name>
        <dbReference type="ChEBI" id="CHEBI:30616"/>
    </ligand>
</feature>
<feature type="region of interest" description="Disordered" evidence="5">
    <location>
        <begin position="204"/>
        <end position="238"/>
    </location>
</feature>
<gene>
    <name evidence="7" type="ORF">QNO05_07800</name>
</gene>
<dbReference type="SMART" id="SM00382">
    <property type="entry name" value="AAA"/>
    <property type="match status" value="3"/>
</dbReference>
<dbReference type="Pfam" id="PF01580">
    <property type="entry name" value="FtsK_SpoIIIE"/>
    <property type="match status" value="2"/>
</dbReference>
<keyword evidence="2 3" id="KW-0067">ATP-binding</keyword>
<keyword evidence="8" id="KW-1185">Reference proteome</keyword>
<evidence type="ECO:0000256" key="4">
    <source>
        <dbReference type="SAM" id="Coils"/>
    </source>
</evidence>
<name>A0ABU3J3W8_9ACTN</name>
<dbReference type="EMBL" id="JASKMB010000005">
    <property type="protein sequence ID" value="MDT6969751.1"/>
    <property type="molecule type" value="Genomic_DNA"/>
</dbReference>
<dbReference type="CDD" id="cd01127">
    <property type="entry name" value="TrwB_TraG_TraD_VirD4"/>
    <property type="match status" value="1"/>
</dbReference>
<keyword evidence="1 3" id="KW-0547">Nucleotide-binding</keyword>
<dbReference type="SUPFAM" id="SSF49879">
    <property type="entry name" value="SMAD/FHA domain"/>
    <property type="match status" value="1"/>
</dbReference>
<dbReference type="Proteomes" id="UP001257895">
    <property type="component" value="Unassembled WGS sequence"/>
</dbReference>
<dbReference type="SUPFAM" id="SSF52540">
    <property type="entry name" value="P-loop containing nucleoside triphosphate hydrolases"/>
    <property type="match status" value="3"/>
</dbReference>
<accession>A0ABU3J3W8</accession>
<feature type="domain" description="FtsK" evidence="6">
    <location>
        <begin position="655"/>
        <end position="847"/>
    </location>
</feature>
<evidence type="ECO:0000313" key="7">
    <source>
        <dbReference type="EMBL" id="MDT6969751.1"/>
    </source>
</evidence>
<dbReference type="InterPro" id="IPR003593">
    <property type="entry name" value="AAA+_ATPase"/>
</dbReference>
<dbReference type="PANTHER" id="PTHR22683">
    <property type="entry name" value="SPORULATION PROTEIN RELATED"/>
    <property type="match status" value="1"/>
</dbReference>
<dbReference type="CDD" id="cd00060">
    <property type="entry name" value="FHA"/>
    <property type="match status" value="1"/>
</dbReference>
<proteinExistence type="predicted"/>
<dbReference type="InterPro" id="IPR027417">
    <property type="entry name" value="P-loop_NTPase"/>
</dbReference>
<evidence type="ECO:0000256" key="5">
    <source>
        <dbReference type="SAM" id="MobiDB-lite"/>
    </source>
</evidence>
<dbReference type="InterPro" id="IPR050206">
    <property type="entry name" value="FtsK/SpoIIIE/SftA"/>
</dbReference>
<dbReference type="Gene3D" id="2.60.200.20">
    <property type="match status" value="1"/>
</dbReference>
<feature type="coiled-coil region" evidence="4">
    <location>
        <begin position="295"/>
        <end position="329"/>
    </location>
</feature>
<dbReference type="RefSeq" id="WP_346082680.1">
    <property type="nucleotide sequence ID" value="NZ_BAAAGV010000005.1"/>
</dbReference>
<evidence type="ECO:0000256" key="2">
    <source>
        <dbReference type="ARBA" id="ARBA00022840"/>
    </source>
</evidence>
<dbReference type="InterPro" id="IPR008984">
    <property type="entry name" value="SMAD_FHA_dom_sf"/>
</dbReference>
<protein>
    <submittedName>
        <fullName evidence="7">FtsK/SpoIIIE domain-containing protein</fullName>
    </submittedName>
</protein>
<dbReference type="PANTHER" id="PTHR22683:SF1">
    <property type="entry name" value="TYPE VII SECRETION SYSTEM PROTEIN ESSC"/>
    <property type="match status" value="1"/>
</dbReference>
<organism evidence="7 8">
    <name type="scientific">Streptomyces thermocarboxydus</name>
    <dbReference type="NCBI Taxonomy" id="59299"/>
    <lineage>
        <taxon>Bacteria</taxon>
        <taxon>Bacillati</taxon>
        <taxon>Actinomycetota</taxon>
        <taxon>Actinomycetes</taxon>
        <taxon>Kitasatosporales</taxon>
        <taxon>Streptomycetaceae</taxon>
        <taxon>Streptomyces</taxon>
    </lineage>
</organism>
<evidence type="ECO:0000256" key="1">
    <source>
        <dbReference type="ARBA" id="ARBA00022741"/>
    </source>
</evidence>
<dbReference type="Gene3D" id="3.40.50.300">
    <property type="entry name" value="P-loop containing nucleotide triphosphate hydrolases"/>
    <property type="match status" value="4"/>
</dbReference>
<evidence type="ECO:0000259" key="6">
    <source>
        <dbReference type="PROSITE" id="PS50901"/>
    </source>
</evidence>
<feature type="binding site" evidence="3">
    <location>
        <begin position="673"/>
        <end position="680"/>
    </location>
    <ligand>
        <name>ATP</name>
        <dbReference type="ChEBI" id="CHEBI:30616"/>
    </ligand>
</feature>
<dbReference type="PROSITE" id="PS50901">
    <property type="entry name" value="FTSK"/>
    <property type="match status" value="2"/>
</dbReference>
<evidence type="ECO:0000256" key="3">
    <source>
        <dbReference type="PROSITE-ProRule" id="PRU00289"/>
    </source>
</evidence>
<dbReference type="InterPro" id="IPR002543">
    <property type="entry name" value="FtsK_dom"/>
</dbReference>
<reference evidence="7 8" key="1">
    <citation type="submission" date="2023-05" db="EMBL/GenBank/DDBJ databases">
        <title>Streptomyces fuscus sp. nov., a brown-black pigment producing actinomyces isolated from dry sand of Sea duck farm.</title>
        <authorList>
            <person name="Xie J."/>
            <person name="Shen N."/>
        </authorList>
    </citation>
    <scope>NUCLEOTIDE SEQUENCE [LARGE SCALE GENOMIC DNA]</scope>
    <source>
        <strain evidence="7 8">CGMCC 4.1883</strain>
    </source>
</reference>
<feature type="compositionally biased region" description="Low complexity" evidence="5">
    <location>
        <begin position="221"/>
        <end position="234"/>
    </location>
</feature>
<feature type="domain" description="FtsK" evidence="6">
    <location>
        <begin position="992"/>
        <end position="1182"/>
    </location>
</feature>
<sequence length="1479" mass="158422">MRVRTTVVQEGAAPQDAMISADEGVTAAEVAEALERARRGPALPPALARNAEVHHLRSARTVPATLWVDGQPLSPETQVGDILRDGARITVDDAIGPFLAVGEPTGRYEVRVCGGPGAGRVARLSTGVATLGSADTCTVTADDPRLASVAARVTVDIKGRVDITPQGDAELFLDDEPVTDVREWEPGMLLKAGDSLFSLAEPGEPDAHLSPTGEGGLAYNRPPRLSSPLSRPRLTVPMPPAKDEGIRFQLISMLMPLFFGIAMYFVTKTIYMLLFCLLSPLMMLGQWFSDRRHGKKKYRAALKEYKKAKEEQEAELERLAERDQRRRREAFPDPGQLLLFATGPRRRLWERRITDPDAMFLRVGFSDLKAEIDLVNGRATGVDAEDPEPPVVTDVPMTLPFAELGVVGIAGDRPRAVTTARWMTAQAAVLHSPRDLSLVVLSSVPDAAENWSWTQWLPHANPQQGQNCVALLGTDAESISRRVNELLNELARRQAAARESGGLRALRPDPHVLVVLDGARLLRRVPGVPQLLQEGPGHGIFALCVDEDERLLPEECRTAVCWSPGASSTVHLRGYGYESVGDVLADQVSVAWCERVARAMAPVRDVSRDDADSALPTSARLLSLLRMPDPTGADIAAIWKRGGATTAAFIGMAADGPFVLDIRRDGPHALIAGTTGAGKSELLQTIIASLAVGNTPDALNFVLIDYKGGSAFQDCARLPHTVGMVSDLDAHLTERALASLAAELRRREGILFEAATKDIEDYNDARRLRPELEPMPRLVLIIDEFASLVAELPDFIAGLVDIARRGRSLGVHLMLATQRPAGVVSADIRANTNLRIALRVTNGEESRDVIDAPDAGNISKSTPGRCYVRSGSQSLVGVQSARIGGRRPGTDTAPQVTVNFLDWMAYGRPLPRVAQDDEDDGTMVTDLAVLVDAIADGASQLGCAQPRSPWLPPIPTQVTLADLESLPVRRTGDDPVAPVRIGLTDLPAQQAREPLALDLTDGEHLMIAGGPRSGRSTALRTIAGAIARTTSPSDVHLYGIDCGANALLPLASLSHCGAVVTRDQKARVDRLLGRLLSEVSRRQMLLAEKGQSSAAEQRSAADPSERLPWMVVLLDGWDAYRQAFENYDYGRLIDDAKRLFREGAAVGVKVVLTTDRSGLTGDISSSFSERLVLRLADQADYALAGLSSKDVPKDIPTGRALKATDDGVQESQLALLAENPSGQAQVAALQEIARSAGQAESRPTEYQRPIRVDVLPARIGVREAMALQPGFAPASPLWALVAVGGDELEPLGVDLEEGGPGFVISGPPKSGRSSTLVTAATSLLRQGTEVIVITPRRSPLRELATAPGVLGSLDSESSEDDLEALISTARGPYVIVVDDAELLYDTPLDEALEEVVKRGMDGGLGLIAAGAVDTLSSQYRGFVVQARRSRTGLLLSPQGTQDGEMFSIRLPSNVGGGPTGRGLFVQGGEVMPAQAVLPD</sequence>